<proteinExistence type="predicted"/>
<accession>A0ABY4SLI3</accession>
<reference evidence="1" key="1">
    <citation type="submission" date="2022-05" db="EMBL/GenBank/DDBJ databases">
        <title>Brevundimonas albigilva TT17 genome sequence.</title>
        <authorList>
            <person name="Lee K."/>
            <person name="Son H."/>
        </authorList>
    </citation>
    <scope>NUCLEOTIDE SEQUENCE</scope>
    <source>
        <strain evidence="1">TT17</strain>
    </source>
</reference>
<dbReference type="Pfam" id="PF10098">
    <property type="entry name" value="DUF2336"/>
    <property type="match status" value="1"/>
</dbReference>
<gene>
    <name evidence="1" type="ORF">M8231_02000</name>
</gene>
<dbReference type="InterPro" id="IPR019285">
    <property type="entry name" value="DUF2336"/>
</dbReference>
<dbReference type="Proteomes" id="UP001055429">
    <property type="component" value="Chromosome"/>
</dbReference>
<organism evidence="1 2">
    <name type="scientific">Brevundimonas albigilva</name>
    <dbReference type="NCBI Taxonomy" id="1312364"/>
    <lineage>
        <taxon>Bacteria</taxon>
        <taxon>Pseudomonadati</taxon>
        <taxon>Pseudomonadota</taxon>
        <taxon>Alphaproteobacteria</taxon>
        <taxon>Caulobacterales</taxon>
        <taxon>Caulobacteraceae</taxon>
        <taxon>Brevundimonas</taxon>
    </lineage>
</organism>
<protein>
    <submittedName>
        <fullName evidence="1">DUF2336 domain-containing protein</fullName>
    </submittedName>
</protein>
<keyword evidence="2" id="KW-1185">Reference proteome</keyword>
<sequence length="406" mass="44813">MSDASALFGEETASPAPLRARHALLKRLADVVSLPASRVNAFERAVTGDLLVEMLRLATPEERRRVAARLAPLAELPNSVSRLLLRDEPAIAGLLIEQCASLTDADLIGCARDAGPEHRLMMASRRGLSEIVTETLFSFGEMEVIEAVLRNATARLSQVGLEAVVALTRQHPALSAPLLKRPELRPAGAYVMFWWCGPEDRRTILQRFAVSREVMQEVSEDVFALAAEEGWADPVARKALQFIERRQRNRAAIGKSPFDDLEQAVAVAARDGLSRQTATEIAYLSGIKPLSGAKILGDPGGEPLAILCKATGLSRTDLHHLWRSMRRPERLADGAAHPDWERVQITYEMLAVDRAQTVLRYWNWSLSSALTPELMRAIREGEEDAVDEYSAPEWAAMMILGEDLGR</sequence>
<dbReference type="EMBL" id="CP097649">
    <property type="protein sequence ID" value="URI15791.1"/>
    <property type="molecule type" value="Genomic_DNA"/>
</dbReference>
<name>A0ABY4SLI3_9CAUL</name>
<evidence type="ECO:0000313" key="2">
    <source>
        <dbReference type="Proteomes" id="UP001055429"/>
    </source>
</evidence>
<evidence type="ECO:0000313" key="1">
    <source>
        <dbReference type="EMBL" id="URI15791.1"/>
    </source>
</evidence>
<dbReference type="RefSeq" id="WP_249751375.1">
    <property type="nucleotide sequence ID" value="NZ_CP097298.1"/>
</dbReference>